<reference evidence="1 2" key="1">
    <citation type="submission" date="2014-02" db="EMBL/GenBank/DDBJ databases">
        <authorList>
            <person name="Meadows H.N."/>
            <person name="Fisher J.N.B."/>
            <person name="Gardner A.V."/>
            <person name="Merrill B.D."/>
            <person name="Hartmann K.A."/>
            <person name="Bailey M.E."/>
            <person name="Beckstead A.P."/>
            <person name="Deus L.M."/>
            <person name="Earl A.S."/>
            <person name="Easter R.A."/>
            <person name="Gibby P.D."/>
            <person name="Graves K.A."/>
            <person name="Ayer P.A."/>
            <person name="Heiner M.E."/>
            <person name="Herring J.A."/>
            <person name="Jaen A.D."/>
            <person name="Liu J.E."/>
            <person name="Manci A.M."/>
            <person name="Nielsen D.A."/>
            <person name="Paz H.C."/>
            <person name="Sabin N.R."/>
            <person name="Solomon M.B."/>
            <person name="Sutter R.A."/>
            <person name="Wake B.N."/>
            <person name="Willyerd H.J."/>
            <person name="Zimmerman L.J."/>
            <person name="Breakwell D.P."/>
            <person name="Burnett S.H."/>
            <person name="Grose J.H."/>
            <person name="Bradley K.W."/>
            <person name="Clarke D.Q."/>
            <person name="Lewis M.F."/>
            <person name="Barker L.P."/>
            <person name="Bailey C."/>
            <person name="Asai D.J."/>
            <person name="Garber M.L."/>
            <person name="Bowman C.A."/>
            <person name="Russell D.A."/>
            <person name="Pope W.H."/>
            <person name="Jacobs-Sera D."/>
            <person name="Hendrix R.W."/>
            <person name="Hatfull G.F."/>
        </authorList>
    </citation>
    <scope>NUCLEOTIDE SEQUENCE [LARGE SCALE GENOMIC DNA]</scope>
</reference>
<accession>A0A023W639</accession>
<gene>
    <name evidence="1" type="primary">77</name>
    <name evidence="1" type="ORF">PBI_PHANTASTIC_77</name>
</gene>
<dbReference type="OrthoDB" id="27435at10239"/>
<dbReference type="GeneID" id="19488266"/>
<dbReference type="Proteomes" id="UP000024443">
    <property type="component" value="Segment"/>
</dbReference>
<proteinExistence type="predicted"/>
<protein>
    <submittedName>
        <fullName evidence="1">Uncharacterized protein</fullName>
    </submittedName>
</protein>
<dbReference type="EMBL" id="KJ510415">
    <property type="protein sequence ID" value="AHY27140.1"/>
    <property type="molecule type" value="Genomic_DNA"/>
</dbReference>
<name>A0A023W639_9CAUD</name>
<dbReference type="KEGG" id="vg:19488266"/>
<dbReference type="RefSeq" id="YP_009032562.1">
    <property type="nucleotide sequence ID" value="NC_024148.1"/>
</dbReference>
<evidence type="ECO:0000313" key="1">
    <source>
        <dbReference type="EMBL" id="AHY27140.1"/>
    </source>
</evidence>
<organism evidence="1 2">
    <name type="scientific">Mycobacterium phage Phantastic</name>
    <dbReference type="NCBI Taxonomy" id="1486426"/>
    <lineage>
        <taxon>Viruses</taxon>
        <taxon>Duplodnaviria</taxon>
        <taxon>Heunggongvirae</taxon>
        <taxon>Uroviricota</taxon>
        <taxon>Caudoviricetes</taxon>
        <taxon>Veracruzvirus</taxon>
        <taxon>Veracruzvirus phantastic</taxon>
    </lineage>
</organism>
<keyword evidence="2" id="KW-1185">Reference proteome</keyword>
<evidence type="ECO:0000313" key="2">
    <source>
        <dbReference type="Proteomes" id="UP000024443"/>
    </source>
</evidence>
<sequence length="56" mass="6246">MFLKECDNCGNAEERVFVDSWTGLELCNTCLAGVINDVTFSPYTEGDNLKKLLQEA</sequence>